<dbReference type="Proteomes" id="UP000005824">
    <property type="component" value="Unassembled WGS sequence"/>
</dbReference>
<dbReference type="RefSeq" id="WP_006981000.1">
    <property type="nucleotide sequence ID" value="NZ_ABVL01000010.1"/>
</dbReference>
<dbReference type="GO" id="GO:0005886">
    <property type="term" value="C:plasma membrane"/>
    <property type="evidence" value="ECO:0007669"/>
    <property type="project" value="UniProtKB-SubCell"/>
</dbReference>
<evidence type="ECO:0000313" key="8">
    <source>
        <dbReference type="EMBL" id="EDY19017.1"/>
    </source>
</evidence>
<evidence type="ECO:0000259" key="7">
    <source>
        <dbReference type="Pfam" id="PF05425"/>
    </source>
</evidence>
<organism evidence="8 9">
    <name type="scientific">Chthoniobacter flavus Ellin428</name>
    <dbReference type="NCBI Taxonomy" id="497964"/>
    <lineage>
        <taxon>Bacteria</taxon>
        <taxon>Pseudomonadati</taxon>
        <taxon>Verrucomicrobiota</taxon>
        <taxon>Spartobacteria</taxon>
        <taxon>Chthoniobacterales</taxon>
        <taxon>Chthoniobacteraceae</taxon>
        <taxon>Chthoniobacter</taxon>
    </lineage>
</organism>
<keyword evidence="5 6" id="KW-0472">Membrane</keyword>
<evidence type="ECO:0000313" key="9">
    <source>
        <dbReference type="Proteomes" id="UP000005824"/>
    </source>
</evidence>
<sequence length="535" mass="58321" precursor="true">MEHSALHALLLCGLSVALGGVLAVWWLIFPAARKVNQPVSPALLASIERLIFIGALAAVLATVGDFFVQGAEIENRTIFAGVDLSLVLRFARSTTVGQLNVLRGILLLLTALAVRLLPGFWKWSITGLLALGALVANAFVSHAAAQPEQRALYIGSQIVHLVAVAAWMGVLLHLFVARRHLLTPEGIPLLADIVRRFSPYALAATSLLMITGLLAAWRFLETTGALFTSAYGLTLVVKLVMLSPALFAGFLNFRVIRPALLAPPGDVQPLLRRFARMLELEATAGVLVITVAGILGSISPPGEGGNLRLTPEQTHAVLTPHWPTSHVDNWLTPDDPRGPTTDDLRYSEFMHNWSGVIVIFLGLGWMALASGGRPAIWAGYINPFILVPFGIFIAVLANPEIWIIHSVSRWEALTNPQMLEHQIGAFLVFVLAWLSWRDLRNPAALRPLGYPLPIIMVVGSLLLLGHAHSTPDVPDDLSNLINVQHAVFGACGLFAGAARWYVLRDLLRGRWVNLIWPSWIIALGLFMAFIYREVV</sequence>
<dbReference type="InterPro" id="IPR008457">
    <property type="entry name" value="Cu-R_CopD_dom"/>
</dbReference>
<feature type="transmembrane region" description="Helical" evidence="6">
    <location>
        <begin position="6"/>
        <end position="29"/>
    </location>
</feature>
<keyword evidence="9" id="KW-1185">Reference proteome</keyword>
<keyword evidence="3 6" id="KW-0812">Transmembrane</keyword>
<feature type="transmembrane region" description="Helical" evidence="6">
    <location>
        <begin position="418"/>
        <end position="436"/>
    </location>
</feature>
<proteinExistence type="predicted"/>
<dbReference type="GO" id="GO:0006825">
    <property type="term" value="P:copper ion transport"/>
    <property type="evidence" value="ECO:0007669"/>
    <property type="project" value="InterPro"/>
</dbReference>
<feature type="transmembrane region" description="Helical" evidence="6">
    <location>
        <begin position="197"/>
        <end position="217"/>
    </location>
</feature>
<dbReference type="STRING" id="497964.CfE428DRAFT_3675"/>
<feature type="transmembrane region" description="Helical" evidence="6">
    <location>
        <begin position="101"/>
        <end position="118"/>
    </location>
</feature>
<feature type="transmembrane region" description="Helical" evidence="6">
    <location>
        <begin position="514"/>
        <end position="531"/>
    </location>
</feature>
<evidence type="ECO:0000256" key="3">
    <source>
        <dbReference type="ARBA" id="ARBA00022692"/>
    </source>
</evidence>
<dbReference type="Pfam" id="PF05425">
    <property type="entry name" value="CopD"/>
    <property type="match status" value="1"/>
</dbReference>
<feature type="transmembrane region" description="Helical" evidence="6">
    <location>
        <begin position="480"/>
        <end position="502"/>
    </location>
</feature>
<feature type="transmembrane region" description="Helical" evidence="6">
    <location>
        <begin position="380"/>
        <end position="398"/>
    </location>
</feature>
<comment type="caution">
    <text evidence="8">The sequence shown here is derived from an EMBL/GenBank/DDBJ whole genome shotgun (WGS) entry which is preliminary data.</text>
</comment>
<feature type="transmembrane region" description="Helical" evidence="6">
    <location>
        <begin position="349"/>
        <end position="368"/>
    </location>
</feature>
<dbReference type="PANTHER" id="PTHR34820:SF4">
    <property type="entry name" value="INNER MEMBRANE PROTEIN YEBZ"/>
    <property type="match status" value="1"/>
</dbReference>
<feature type="transmembrane region" description="Helical" evidence="6">
    <location>
        <begin position="50"/>
        <end position="68"/>
    </location>
</feature>
<dbReference type="InParanoid" id="B4D437"/>
<keyword evidence="4 6" id="KW-1133">Transmembrane helix</keyword>
<dbReference type="AlphaFoldDB" id="B4D437"/>
<comment type="subcellular location">
    <subcellularLocation>
        <location evidence="1">Cell membrane</location>
        <topology evidence="1">Multi-pass membrane protein</topology>
    </subcellularLocation>
</comment>
<gene>
    <name evidence="8" type="ORF">CfE428DRAFT_3675</name>
</gene>
<dbReference type="InterPro" id="IPR032694">
    <property type="entry name" value="CopC/D"/>
</dbReference>
<feature type="transmembrane region" description="Helical" evidence="6">
    <location>
        <begin position="229"/>
        <end position="251"/>
    </location>
</feature>
<feature type="domain" description="Copper resistance protein D" evidence="7">
    <location>
        <begin position="192"/>
        <end position="295"/>
    </location>
</feature>
<feature type="transmembrane region" description="Helical" evidence="6">
    <location>
        <begin position="280"/>
        <end position="299"/>
    </location>
</feature>
<accession>B4D437</accession>
<feature type="transmembrane region" description="Helical" evidence="6">
    <location>
        <begin position="151"/>
        <end position="176"/>
    </location>
</feature>
<reference evidence="8 9" key="1">
    <citation type="journal article" date="2011" name="J. Bacteriol.">
        <title>Genome sequence of Chthoniobacter flavus Ellin428, an aerobic heterotrophic soil bacterium.</title>
        <authorList>
            <person name="Kant R."/>
            <person name="van Passel M.W."/>
            <person name="Palva A."/>
            <person name="Lucas S."/>
            <person name="Lapidus A."/>
            <person name="Glavina Del Rio T."/>
            <person name="Dalin E."/>
            <person name="Tice H."/>
            <person name="Bruce D."/>
            <person name="Goodwin L."/>
            <person name="Pitluck S."/>
            <person name="Larimer F.W."/>
            <person name="Land M.L."/>
            <person name="Hauser L."/>
            <person name="Sangwan P."/>
            <person name="de Vos W.M."/>
            <person name="Janssen P.H."/>
            <person name="Smidt H."/>
        </authorList>
    </citation>
    <scope>NUCLEOTIDE SEQUENCE [LARGE SCALE GENOMIC DNA]</scope>
    <source>
        <strain evidence="8 9">Ellin428</strain>
    </source>
</reference>
<evidence type="ECO:0000256" key="6">
    <source>
        <dbReference type="SAM" id="Phobius"/>
    </source>
</evidence>
<protein>
    <submittedName>
        <fullName evidence="8">Copper resistance D domain protein</fullName>
    </submittedName>
</protein>
<keyword evidence="2" id="KW-1003">Cell membrane</keyword>
<name>B4D437_9BACT</name>
<feature type="transmembrane region" description="Helical" evidence="6">
    <location>
        <begin position="448"/>
        <end position="468"/>
    </location>
</feature>
<evidence type="ECO:0000256" key="1">
    <source>
        <dbReference type="ARBA" id="ARBA00004651"/>
    </source>
</evidence>
<dbReference type="PANTHER" id="PTHR34820">
    <property type="entry name" value="INNER MEMBRANE PROTEIN YEBZ"/>
    <property type="match status" value="1"/>
</dbReference>
<dbReference type="eggNOG" id="COG1276">
    <property type="taxonomic scope" value="Bacteria"/>
</dbReference>
<dbReference type="EMBL" id="ABVL01000010">
    <property type="protein sequence ID" value="EDY19017.1"/>
    <property type="molecule type" value="Genomic_DNA"/>
</dbReference>
<evidence type="ECO:0000256" key="4">
    <source>
        <dbReference type="ARBA" id="ARBA00022989"/>
    </source>
</evidence>
<evidence type="ECO:0000256" key="2">
    <source>
        <dbReference type="ARBA" id="ARBA00022475"/>
    </source>
</evidence>
<evidence type="ECO:0000256" key="5">
    <source>
        <dbReference type="ARBA" id="ARBA00023136"/>
    </source>
</evidence>